<dbReference type="InterPro" id="IPR037185">
    <property type="entry name" value="EmrE-like"/>
</dbReference>
<dbReference type="Pfam" id="PF08627">
    <property type="entry name" value="CRT-like"/>
    <property type="match status" value="1"/>
</dbReference>
<evidence type="ECO:0000256" key="1">
    <source>
        <dbReference type="ARBA" id="ARBA00004141"/>
    </source>
</evidence>
<feature type="transmembrane region" description="Helical" evidence="7">
    <location>
        <begin position="6"/>
        <end position="23"/>
    </location>
</feature>
<dbReference type="Proteomes" id="UP000626109">
    <property type="component" value="Unassembled WGS sequence"/>
</dbReference>
<evidence type="ECO:0000256" key="5">
    <source>
        <dbReference type="ARBA" id="ARBA00022989"/>
    </source>
</evidence>
<evidence type="ECO:0000256" key="7">
    <source>
        <dbReference type="SAM" id="Phobius"/>
    </source>
</evidence>
<dbReference type="PANTHER" id="PTHR31326:SF1">
    <property type="entry name" value="PROTEIN CLT2, CHLOROPLASTIC"/>
    <property type="match status" value="1"/>
</dbReference>
<comment type="subcellular location">
    <subcellularLocation>
        <location evidence="1">Membrane</location>
        <topology evidence="1">Multi-pass membrane protein</topology>
    </subcellularLocation>
</comment>
<comment type="similarity">
    <text evidence="2">Belongs to the CRT-like transporter family.</text>
</comment>
<dbReference type="GO" id="GO:0016020">
    <property type="term" value="C:membrane"/>
    <property type="evidence" value="ECO:0007669"/>
    <property type="project" value="UniProtKB-SubCell"/>
</dbReference>
<feature type="transmembrane region" description="Helical" evidence="7">
    <location>
        <begin position="240"/>
        <end position="258"/>
    </location>
</feature>
<name>A0A813KDG6_POLGL</name>
<dbReference type="PANTHER" id="PTHR31326">
    <property type="entry name" value="PROTEIN CLT2, CHLOROPLASTIC"/>
    <property type="match status" value="1"/>
</dbReference>
<feature type="transmembrane region" description="Helical" evidence="7">
    <location>
        <begin position="210"/>
        <end position="228"/>
    </location>
</feature>
<keyword evidence="4 7" id="KW-0812">Transmembrane</keyword>
<proteinExistence type="inferred from homology"/>
<sequence length="291" mass="31624">GGVANLLSQCSLIFAVLWSLLLLRARYSAWQYLGVLLAIVSSLLAAWGSNWQSSSPNYALLFALSQVPMSLSMVLKERVFRDYERWATAQRLLAGQGDDVDRSSSEGPRKLLDVFVVCSAASLFQLLAAPLMLPESSQLTNSDQVPLGQWWAEAWSCLGNVRPEGLSAETVAELPYICQGAWQMYLAYAVSNIGLNLSVYFSLLSTSTVVLFVAQKLITPISSFLFLIDWPLIGRGTASGGQWASLVCGLAGFWVYMLNSQSPKQPEADRCAAAAEDVAELGDRSHQGTGL</sequence>
<evidence type="ECO:0000313" key="9">
    <source>
        <dbReference type="Proteomes" id="UP000626109"/>
    </source>
</evidence>
<dbReference type="EMBL" id="CAJNNW010028460">
    <property type="protein sequence ID" value="CAE8696197.1"/>
    <property type="molecule type" value="Genomic_DNA"/>
</dbReference>
<dbReference type="InterPro" id="IPR013936">
    <property type="entry name" value="CRT-like"/>
</dbReference>
<evidence type="ECO:0000256" key="6">
    <source>
        <dbReference type="ARBA" id="ARBA00023136"/>
    </source>
</evidence>
<organism evidence="8 9">
    <name type="scientific">Polarella glacialis</name>
    <name type="common">Dinoflagellate</name>
    <dbReference type="NCBI Taxonomy" id="89957"/>
    <lineage>
        <taxon>Eukaryota</taxon>
        <taxon>Sar</taxon>
        <taxon>Alveolata</taxon>
        <taxon>Dinophyceae</taxon>
        <taxon>Suessiales</taxon>
        <taxon>Suessiaceae</taxon>
        <taxon>Polarella</taxon>
    </lineage>
</organism>
<feature type="non-terminal residue" evidence="8">
    <location>
        <position position="1"/>
    </location>
</feature>
<feature type="transmembrane region" description="Helical" evidence="7">
    <location>
        <begin position="185"/>
        <end position="203"/>
    </location>
</feature>
<keyword evidence="6 7" id="KW-0472">Membrane</keyword>
<dbReference type="AlphaFoldDB" id="A0A813KDG6"/>
<accession>A0A813KDG6</accession>
<feature type="transmembrane region" description="Helical" evidence="7">
    <location>
        <begin position="55"/>
        <end position="75"/>
    </location>
</feature>
<keyword evidence="5 7" id="KW-1133">Transmembrane helix</keyword>
<protein>
    <submittedName>
        <fullName evidence="8">Uncharacterized protein</fullName>
    </submittedName>
</protein>
<evidence type="ECO:0000256" key="3">
    <source>
        <dbReference type="ARBA" id="ARBA00022448"/>
    </source>
</evidence>
<reference evidence="8" key="1">
    <citation type="submission" date="2021-02" db="EMBL/GenBank/DDBJ databases">
        <authorList>
            <person name="Dougan E. K."/>
            <person name="Rhodes N."/>
            <person name="Thang M."/>
            <person name="Chan C."/>
        </authorList>
    </citation>
    <scope>NUCLEOTIDE SEQUENCE</scope>
</reference>
<gene>
    <name evidence="8" type="ORF">PGLA2088_LOCUS29730</name>
</gene>
<comment type="caution">
    <text evidence="8">The sequence shown here is derived from an EMBL/GenBank/DDBJ whole genome shotgun (WGS) entry which is preliminary data.</text>
</comment>
<evidence type="ECO:0000256" key="2">
    <source>
        <dbReference type="ARBA" id="ARBA00006690"/>
    </source>
</evidence>
<keyword evidence="3" id="KW-0813">Transport</keyword>
<feature type="transmembrane region" description="Helical" evidence="7">
    <location>
        <begin position="111"/>
        <end position="133"/>
    </location>
</feature>
<evidence type="ECO:0000313" key="8">
    <source>
        <dbReference type="EMBL" id="CAE8696197.1"/>
    </source>
</evidence>
<evidence type="ECO:0000256" key="4">
    <source>
        <dbReference type="ARBA" id="ARBA00022692"/>
    </source>
</evidence>
<dbReference type="SUPFAM" id="SSF103481">
    <property type="entry name" value="Multidrug resistance efflux transporter EmrE"/>
    <property type="match status" value="1"/>
</dbReference>
<feature type="transmembrane region" description="Helical" evidence="7">
    <location>
        <begin position="30"/>
        <end position="49"/>
    </location>
</feature>